<dbReference type="Pfam" id="PF02445">
    <property type="entry name" value="NadA"/>
    <property type="match status" value="1"/>
</dbReference>
<evidence type="ECO:0000256" key="2">
    <source>
        <dbReference type="ARBA" id="ARBA00005065"/>
    </source>
</evidence>
<dbReference type="GO" id="GO:0051539">
    <property type="term" value="F:4 iron, 4 sulfur cluster binding"/>
    <property type="evidence" value="ECO:0007669"/>
    <property type="project" value="UniProtKB-KW"/>
</dbReference>
<evidence type="ECO:0000256" key="9">
    <source>
        <dbReference type="ARBA" id="ARBA00023014"/>
    </source>
</evidence>
<keyword evidence="5" id="KW-0662">Pyridine nucleotide biosynthesis</keyword>
<dbReference type="RefSeq" id="WP_038454462.1">
    <property type="nucleotide sequence ID" value="NZ_CP009043.1"/>
</dbReference>
<dbReference type="HOGENOM" id="CLU_047382_2_0_7"/>
<protein>
    <recommendedName>
        <fullName evidence="3">quinolinate synthase</fullName>
        <ecNumber evidence="3">2.5.1.72</ecNumber>
    </recommendedName>
</protein>
<sequence>MKESHISQILDKYGDDILIAAHYYQSQEIRKYANIVGSSYDLIMQCAKSNAKFIILCGVSFIAQSISMFAKNGQKVILPDPNAKCLMADSIDFVTVSNTILMINSLTEKKCAPVVYINSLISQQGICDKFDGSPCTGSNAKQIMDYYLKQDRPIFCYPNFYLALNCANELGIKPEEIAIFAKDLSLKCKGDLSKAKLFLYDACCGVHQKFKIEHIRNVKAKFKDIKIAVHFDCSEGVAKRADFVGSSDDIYEMIKGSNDKKWAIGADYELVLELQKQNLDKTIIALTISTCPNMQKITLKNLEKSLLNIENFIETGSKLNSLTHTKLSKDYLSSSLKIMSNITSLQATHN</sequence>
<keyword evidence="7" id="KW-0479">Metal-binding</keyword>
<keyword evidence="4" id="KW-0004">4Fe-4S</keyword>
<evidence type="ECO:0000256" key="4">
    <source>
        <dbReference type="ARBA" id="ARBA00022485"/>
    </source>
</evidence>
<dbReference type="GO" id="GO:0046872">
    <property type="term" value="F:metal ion binding"/>
    <property type="evidence" value="ECO:0007669"/>
    <property type="project" value="UniProtKB-KW"/>
</dbReference>
<organism evidence="10 11">
    <name type="scientific">Campylobacter iguaniorum</name>
    <dbReference type="NCBI Taxonomy" id="1244531"/>
    <lineage>
        <taxon>Bacteria</taxon>
        <taxon>Pseudomonadati</taxon>
        <taxon>Campylobacterota</taxon>
        <taxon>Epsilonproteobacteria</taxon>
        <taxon>Campylobacterales</taxon>
        <taxon>Campylobacteraceae</taxon>
        <taxon>Campylobacter</taxon>
    </lineage>
</organism>
<accession>A0A076F9J9</accession>
<evidence type="ECO:0000256" key="6">
    <source>
        <dbReference type="ARBA" id="ARBA00022679"/>
    </source>
</evidence>
<comment type="cofactor">
    <cofactor evidence="1">
        <name>[4Fe-4S] cluster</name>
        <dbReference type="ChEBI" id="CHEBI:49883"/>
    </cofactor>
</comment>
<keyword evidence="11" id="KW-1185">Reference proteome</keyword>
<evidence type="ECO:0000256" key="7">
    <source>
        <dbReference type="ARBA" id="ARBA00022723"/>
    </source>
</evidence>
<dbReference type="GO" id="GO:0008987">
    <property type="term" value="F:quinolinate synthetase A activity"/>
    <property type="evidence" value="ECO:0007669"/>
    <property type="project" value="InterPro"/>
</dbReference>
<keyword evidence="9" id="KW-0411">Iron-sulfur</keyword>
<evidence type="ECO:0000313" key="10">
    <source>
        <dbReference type="EMBL" id="AII14890.1"/>
    </source>
</evidence>
<dbReference type="InterPro" id="IPR003473">
    <property type="entry name" value="NadA"/>
</dbReference>
<evidence type="ECO:0000256" key="3">
    <source>
        <dbReference type="ARBA" id="ARBA00012669"/>
    </source>
</evidence>
<dbReference type="InterPro" id="IPR036094">
    <property type="entry name" value="NadA_sf"/>
</dbReference>
<dbReference type="Gene3D" id="3.40.50.10800">
    <property type="entry name" value="NadA-like"/>
    <property type="match status" value="3"/>
</dbReference>
<dbReference type="GO" id="GO:0034628">
    <property type="term" value="P:'de novo' NAD+ biosynthetic process from L-aspartate"/>
    <property type="evidence" value="ECO:0007669"/>
    <property type="project" value="TreeGrafter"/>
</dbReference>
<keyword evidence="6 10" id="KW-0808">Transferase</keyword>
<dbReference type="EMBL" id="CP009043">
    <property type="protein sequence ID" value="AII14890.1"/>
    <property type="molecule type" value="Genomic_DNA"/>
</dbReference>
<evidence type="ECO:0000256" key="1">
    <source>
        <dbReference type="ARBA" id="ARBA00001966"/>
    </source>
</evidence>
<evidence type="ECO:0000313" key="11">
    <source>
        <dbReference type="Proteomes" id="UP000028486"/>
    </source>
</evidence>
<evidence type="ECO:0000256" key="8">
    <source>
        <dbReference type="ARBA" id="ARBA00023004"/>
    </source>
</evidence>
<proteinExistence type="predicted"/>
<dbReference type="PANTHER" id="PTHR30573">
    <property type="entry name" value="QUINOLINATE SYNTHETASE A"/>
    <property type="match status" value="1"/>
</dbReference>
<dbReference type="AlphaFoldDB" id="A0A076F9J9"/>
<dbReference type="OrthoDB" id="9801204at2"/>
<name>A0A076F9J9_9BACT</name>
<keyword evidence="8" id="KW-0408">Iron</keyword>
<dbReference type="eggNOG" id="COG0379">
    <property type="taxonomic scope" value="Bacteria"/>
</dbReference>
<dbReference type="SUPFAM" id="SSF142754">
    <property type="entry name" value="NadA-like"/>
    <property type="match status" value="1"/>
</dbReference>
<reference evidence="11" key="1">
    <citation type="journal article" date="2014" name="Genome Announc.">
        <title>Complete Genome Sequence of Campylobacter iguaniorum Strain 1485ET, Isolated from a Bearded Dragon (Pogona vitticeps).</title>
        <authorList>
            <person name="Gilbert M.J."/>
            <person name="Miller W.G."/>
            <person name="Yee E."/>
            <person name="Kik M."/>
            <person name="Wagenaar J.A."/>
            <person name="Duim B."/>
        </authorList>
    </citation>
    <scope>NUCLEOTIDE SEQUENCE [LARGE SCALE GENOMIC DNA]</scope>
    <source>
        <strain evidence="11">1485E</strain>
    </source>
</reference>
<dbReference type="EC" id="2.5.1.72" evidence="3"/>
<gene>
    <name evidence="10" type="primary">nadA</name>
    <name evidence="10" type="ORF">CIG1485E_1054</name>
</gene>
<evidence type="ECO:0000256" key="5">
    <source>
        <dbReference type="ARBA" id="ARBA00022642"/>
    </source>
</evidence>
<comment type="pathway">
    <text evidence="2">Cofactor biosynthesis; NAD(+) biosynthesis; quinolinate from iminoaspartate: step 1/1.</text>
</comment>
<dbReference type="Proteomes" id="UP000028486">
    <property type="component" value="Chromosome"/>
</dbReference>
<dbReference type="KEGG" id="caj:CIG1485E_1054"/>
<dbReference type="PANTHER" id="PTHR30573:SF0">
    <property type="entry name" value="QUINOLINATE SYNTHASE, CHLOROPLASTIC"/>
    <property type="match status" value="1"/>
</dbReference>
<dbReference type="UniPathway" id="UPA00253">
    <property type="reaction ID" value="UER00327"/>
</dbReference>
<dbReference type="STRING" id="1244531.CIG2463D_1146"/>